<dbReference type="Pfam" id="PF11104">
    <property type="entry name" value="PilM_2"/>
    <property type="match status" value="1"/>
</dbReference>
<protein>
    <submittedName>
        <fullName evidence="1">Pilus assembly protein PilM</fullName>
    </submittedName>
</protein>
<dbReference type="PANTHER" id="PTHR32432">
    <property type="entry name" value="CELL DIVISION PROTEIN FTSA-RELATED"/>
    <property type="match status" value="1"/>
</dbReference>
<name>A0ABX7Q2B6_9BACT</name>
<proteinExistence type="predicted"/>
<dbReference type="InterPro" id="IPR050696">
    <property type="entry name" value="FtsA/MreB"/>
</dbReference>
<gene>
    <name evidence="1" type="primary">pilM</name>
    <name evidence="1" type="ORF">JZM60_14145</name>
</gene>
<keyword evidence="2" id="KW-1185">Reference proteome</keyword>
<dbReference type="Proteomes" id="UP000663651">
    <property type="component" value="Chromosome"/>
</dbReference>
<dbReference type="PANTHER" id="PTHR32432:SF3">
    <property type="entry name" value="ETHANOLAMINE UTILIZATION PROTEIN EUTJ"/>
    <property type="match status" value="1"/>
</dbReference>
<sequence>MFFSHNAVGMEITSQGVKMALVGGKKSRPQLLAQQSAEFPPGTLKLVHREPNILEPALFVKQVREAYLKLLNRTNLVSVSLPDACGRVTLIELETRFKSHEEGRDLIRWKLKKSLPFDMSDIHLDYQVLREKENGEMSVLVAVIARQVVTQYENLLIEAGIQPNRIDFTSFNLYRFFSPRIEMCDNSLFVAYHEGVLSVLVFYGGVLEFYRAKELSGHSPDMNRVFMETNSSLVFYRDKNPGREFRESFCFSPREHADMFRTVVAEACGVEPFMLMSDTFVDIPGNTAGGGAALDSLVAVLGAATRNL</sequence>
<accession>A0ABX7Q2B6</accession>
<evidence type="ECO:0000313" key="2">
    <source>
        <dbReference type="Proteomes" id="UP000663651"/>
    </source>
</evidence>
<organism evidence="1 2">
    <name type="scientific">Geobacter benzoatilyticus</name>
    <dbReference type="NCBI Taxonomy" id="2815309"/>
    <lineage>
        <taxon>Bacteria</taxon>
        <taxon>Pseudomonadati</taxon>
        <taxon>Thermodesulfobacteriota</taxon>
        <taxon>Desulfuromonadia</taxon>
        <taxon>Geobacterales</taxon>
        <taxon>Geobacteraceae</taxon>
        <taxon>Geobacter</taxon>
    </lineage>
</organism>
<dbReference type="SUPFAM" id="SSF53067">
    <property type="entry name" value="Actin-like ATPase domain"/>
    <property type="match status" value="1"/>
</dbReference>
<dbReference type="InterPro" id="IPR005883">
    <property type="entry name" value="PilM"/>
</dbReference>
<dbReference type="Gene3D" id="3.30.1490.300">
    <property type="match status" value="1"/>
</dbReference>
<dbReference type="EMBL" id="CP071382">
    <property type="protein sequence ID" value="QSV45260.1"/>
    <property type="molecule type" value="Genomic_DNA"/>
</dbReference>
<evidence type="ECO:0000313" key="1">
    <source>
        <dbReference type="EMBL" id="QSV45260.1"/>
    </source>
</evidence>
<dbReference type="InterPro" id="IPR043129">
    <property type="entry name" value="ATPase_NBD"/>
</dbReference>
<reference evidence="1 2" key="1">
    <citation type="submission" date="2021-03" db="EMBL/GenBank/DDBJ databases">
        <title>Geobacter metallireducens gen. nov. sp. nov., a microorganism capable of coupling the complete oxidation of organic compounds to the reduction of iron and other metals.</title>
        <authorList>
            <person name="Li Y."/>
        </authorList>
    </citation>
    <scope>NUCLEOTIDE SEQUENCE [LARGE SCALE GENOMIC DNA]</scope>
    <source>
        <strain evidence="1 2">Jerry-YX</strain>
    </source>
</reference>
<dbReference type="Gene3D" id="3.30.420.40">
    <property type="match status" value="2"/>
</dbReference>